<dbReference type="EMBL" id="FQXM01000026">
    <property type="protein sequence ID" value="SHH96651.1"/>
    <property type="molecule type" value="Genomic_DNA"/>
</dbReference>
<dbReference type="RefSeq" id="WP_073340018.1">
    <property type="nucleotide sequence ID" value="NZ_FQXM01000026.1"/>
</dbReference>
<proteinExistence type="predicted"/>
<name>A0A1M5XA28_9CLOT</name>
<dbReference type="OrthoDB" id="9784786at2"/>
<evidence type="ECO:0000313" key="1">
    <source>
        <dbReference type="EMBL" id="SHH96651.1"/>
    </source>
</evidence>
<evidence type="ECO:0000313" key="2">
    <source>
        <dbReference type="Proteomes" id="UP000184447"/>
    </source>
</evidence>
<gene>
    <name evidence="1" type="ORF">SAMN02745207_03481</name>
</gene>
<accession>A0A1M5XA28</accession>
<keyword evidence="2" id="KW-1185">Reference proteome</keyword>
<dbReference type="Proteomes" id="UP000184447">
    <property type="component" value="Unassembled WGS sequence"/>
</dbReference>
<reference evidence="1 2" key="1">
    <citation type="submission" date="2016-11" db="EMBL/GenBank/DDBJ databases">
        <authorList>
            <person name="Jaros S."/>
            <person name="Januszkiewicz K."/>
            <person name="Wedrychowicz H."/>
        </authorList>
    </citation>
    <scope>NUCLEOTIDE SEQUENCE [LARGE SCALE GENOMIC DNA]</scope>
    <source>
        <strain evidence="1 2">DSM 8605</strain>
    </source>
</reference>
<protein>
    <recommendedName>
        <fullName evidence="3">SipL SPOCS domain-containing protein</fullName>
    </recommendedName>
</protein>
<evidence type="ECO:0008006" key="3">
    <source>
        <dbReference type="Google" id="ProtNLM"/>
    </source>
</evidence>
<organism evidence="1 2">
    <name type="scientific">Clostridium grantii DSM 8605</name>
    <dbReference type="NCBI Taxonomy" id="1121316"/>
    <lineage>
        <taxon>Bacteria</taxon>
        <taxon>Bacillati</taxon>
        <taxon>Bacillota</taxon>
        <taxon>Clostridia</taxon>
        <taxon>Eubacteriales</taxon>
        <taxon>Clostridiaceae</taxon>
        <taxon>Clostridium</taxon>
    </lineage>
</organism>
<sequence>MFKEKELKCSDIVINHILYLEPPAQTIMSVKHTFKGPIEVTKIKDDRIAISGMIKKTIKYTDIENNTNEITEDIAFKDEIKCCEIKAKDIEIISKDIFELCRKLSGKGIIQEKTIYRSLIEKIAISFEYNLR</sequence>
<dbReference type="AlphaFoldDB" id="A0A1M5XA28"/>